<feature type="region of interest" description="Disordered" evidence="1">
    <location>
        <begin position="26"/>
        <end position="56"/>
    </location>
</feature>
<gene>
    <name evidence="2" type="ORF">BDB_mp70114</name>
</gene>
<sequence>MPVPVDVITLSSVRSGAGASCLRAITEPVPRRAHRDEPRERRRHEHPGERRHTHPR</sequence>
<organism evidence="2">
    <name type="scientific">blood disease bacterium R229</name>
    <dbReference type="NCBI Taxonomy" id="741978"/>
    <lineage>
        <taxon>Bacteria</taxon>
        <taxon>Pseudomonadati</taxon>
        <taxon>Pseudomonadota</taxon>
        <taxon>Betaproteobacteria</taxon>
        <taxon>Burkholderiales</taxon>
        <taxon>Burkholderiaceae</taxon>
        <taxon>Ralstonia</taxon>
        <taxon>Ralstonia solanacearum species complex</taxon>
    </lineage>
</organism>
<name>G2ZX96_9RALS</name>
<dbReference type="EMBL" id="FR854083">
    <property type="protein sequence ID" value="CCA83660.1"/>
    <property type="molecule type" value="Genomic_DNA"/>
</dbReference>
<dbReference type="AlphaFoldDB" id="G2ZX96"/>
<accession>G2ZX96</accession>
<reference evidence="2" key="2">
    <citation type="submission" date="2011-04" db="EMBL/GenBank/DDBJ databases">
        <authorList>
            <person name="Genoscope - CEA"/>
        </authorList>
    </citation>
    <scope>NUCLEOTIDE SEQUENCE</scope>
    <source>
        <strain evidence="2">R229</strain>
    </source>
</reference>
<protein>
    <submittedName>
        <fullName evidence="2">Uncharacterized protein</fullName>
    </submittedName>
</protein>
<feature type="compositionally biased region" description="Basic and acidic residues" evidence="1">
    <location>
        <begin position="34"/>
        <end position="50"/>
    </location>
</feature>
<evidence type="ECO:0000313" key="2">
    <source>
        <dbReference type="EMBL" id="CCA83660.1"/>
    </source>
</evidence>
<proteinExistence type="predicted"/>
<reference evidence="2" key="1">
    <citation type="journal article" date="2011" name="PLoS ONE">
        <title>Ralstonia syzygii, the Blood Disease Bacterium and some Asian R. solanacearum strains form a single genomic species despite divergent lifestyles.</title>
        <authorList>
            <person name="Remenant B."/>
            <person name="de Cambiaire J.C."/>
            <person name="Cellier G."/>
            <person name="Jacobs J.M."/>
            <person name="Mangenot S."/>
            <person name="Barbe V."/>
            <person name="Lajus A."/>
            <person name="Vallenet D."/>
            <person name="Medigue C."/>
            <person name="Fegan M."/>
            <person name="Allen C."/>
            <person name="Prior P."/>
        </authorList>
    </citation>
    <scope>NUCLEOTIDE SEQUENCE</scope>
    <source>
        <strain evidence="2">R229</strain>
    </source>
</reference>
<evidence type="ECO:0000256" key="1">
    <source>
        <dbReference type="SAM" id="MobiDB-lite"/>
    </source>
</evidence>